<evidence type="ECO:0000313" key="2">
    <source>
        <dbReference type="Proteomes" id="UP001145022"/>
    </source>
</evidence>
<reference evidence="1" key="1">
    <citation type="journal article" date="2021" name="Sci. Rep.">
        <title>An efficient direct screening system for microorganisms that activate plant immune responses based on plant-microbe interactions using cultured plant cells.</title>
        <authorList>
            <person name="Kurokawa M."/>
            <person name="Nakano M."/>
            <person name="Kitahata N."/>
            <person name="Kuchitsu K."/>
            <person name="Furuya T."/>
        </authorList>
    </citation>
    <scope>NUCLEOTIDE SEQUENCE</scope>
    <source>
        <strain evidence="1">RS3R-1</strain>
    </source>
</reference>
<accession>A0ABQ5PGQ5</accession>
<sequence>MKAAATIPGKIRRYLERVKRETIELRSWSRPEQQPAATLGMLFDEVFGIDQDTSGVAATLRIARATGQANADEVDAQLCAPIRDLMIDALALDAGTSVMLRFAELIRGGYDVGCAVEEIGDALQREHADDHSAQSSSAGQQS</sequence>
<keyword evidence="2" id="KW-1185">Reference proteome</keyword>
<reference evidence="1" key="3">
    <citation type="journal article" date="2023" name="J. Biotechnol.">
        <title>Draft Genome Sequences of Endophytic Pseudomonas Strains, Isolated from the Interior of Brassicaceae Plants.</title>
        <authorList>
            <person name="Kaneko H."/>
            <person name="Furuya T."/>
        </authorList>
    </citation>
    <scope>NUCLEOTIDE SEQUENCE</scope>
    <source>
        <strain evidence="1">RS3R-1</strain>
    </source>
</reference>
<dbReference type="EMBL" id="BSCQ01000030">
    <property type="protein sequence ID" value="GLH42702.1"/>
    <property type="molecule type" value="Genomic_DNA"/>
</dbReference>
<dbReference type="Proteomes" id="UP001145022">
    <property type="component" value="Unassembled WGS sequence"/>
</dbReference>
<proteinExistence type="predicted"/>
<comment type="caution">
    <text evidence="1">The sequence shown here is derived from an EMBL/GenBank/DDBJ whole genome shotgun (WGS) entry which is preliminary data.</text>
</comment>
<organism evidence="1 2">
    <name type="scientific">Pseudomonas atacamensis</name>
    <dbReference type="NCBI Taxonomy" id="2565368"/>
    <lineage>
        <taxon>Bacteria</taxon>
        <taxon>Pseudomonadati</taxon>
        <taxon>Pseudomonadota</taxon>
        <taxon>Gammaproteobacteria</taxon>
        <taxon>Pseudomonadales</taxon>
        <taxon>Pseudomonadaceae</taxon>
        <taxon>Pseudomonas</taxon>
    </lineage>
</organism>
<evidence type="ECO:0008006" key="3">
    <source>
        <dbReference type="Google" id="ProtNLM"/>
    </source>
</evidence>
<name>A0ABQ5PGQ5_9PSED</name>
<gene>
    <name evidence="1" type="ORF">RS3R1_17900</name>
</gene>
<reference evidence="1" key="2">
    <citation type="submission" date="2022-11" db="EMBL/GenBank/DDBJ databases">
        <title>Draft genome sequencing of Pseudomonas atacamensis RS3R1.</title>
        <authorList>
            <person name="Furuya T."/>
            <person name="Kaneko H."/>
        </authorList>
    </citation>
    <scope>NUCLEOTIDE SEQUENCE</scope>
    <source>
        <strain evidence="1">RS3R-1</strain>
    </source>
</reference>
<protein>
    <recommendedName>
        <fullName evidence="3">Tail assembly chaperone</fullName>
    </recommendedName>
</protein>
<evidence type="ECO:0000313" key="1">
    <source>
        <dbReference type="EMBL" id="GLH42702.1"/>
    </source>
</evidence>